<dbReference type="Proteomes" id="UP000198656">
    <property type="component" value="Unassembled WGS sequence"/>
</dbReference>
<keyword evidence="1" id="KW-0732">Signal</keyword>
<reference evidence="3" key="1">
    <citation type="submission" date="2016-10" db="EMBL/GenBank/DDBJ databases">
        <authorList>
            <person name="Varghese N."/>
            <person name="Submissions S."/>
        </authorList>
    </citation>
    <scope>NUCLEOTIDE SEQUENCE [LARGE SCALE GENOMIC DNA]</scope>
    <source>
        <strain evidence="3">DSM 8344</strain>
    </source>
</reference>
<dbReference type="OrthoDB" id="1957622at2"/>
<accession>A0A1G8KLT4</accession>
<gene>
    <name evidence="2" type="ORF">SAMN05443529_13924</name>
</gene>
<protein>
    <submittedName>
        <fullName evidence="2">Uncharacterized protein</fullName>
    </submittedName>
</protein>
<dbReference type="AlphaFoldDB" id="A0A1G8KLT4"/>
<organism evidence="2 3">
    <name type="scientific">Desulfosporosinus hippei DSM 8344</name>
    <dbReference type="NCBI Taxonomy" id="1121419"/>
    <lineage>
        <taxon>Bacteria</taxon>
        <taxon>Bacillati</taxon>
        <taxon>Bacillota</taxon>
        <taxon>Clostridia</taxon>
        <taxon>Eubacteriales</taxon>
        <taxon>Desulfitobacteriaceae</taxon>
        <taxon>Desulfosporosinus</taxon>
    </lineage>
</organism>
<dbReference type="RefSeq" id="WP_092335651.1">
    <property type="nucleotide sequence ID" value="NZ_FNCP01000039.1"/>
</dbReference>
<dbReference type="EMBL" id="FNCP01000039">
    <property type="protein sequence ID" value="SDI44397.1"/>
    <property type="molecule type" value="Genomic_DNA"/>
</dbReference>
<evidence type="ECO:0000256" key="1">
    <source>
        <dbReference type="SAM" id="SignalP"/>
    </source>
</evidence>
<feature type="chain" id="PRO_5011518025" evidence="1">
    <location>
        <begin position="24"/>
        <end position="146"/>
    </location>
</feature>
<feature type="signal peptide" evidence="1">
    <location>
        <begin position="1"/>
        <end position="23"/>
    </location>
</feature>
<evidence type="ECO:0000313" key="2">
    <source>
        <dbReference type="EMBL" id="SDI44397.1"/>
    </source>
</evidence>
<proteinExistence type="predicted"/>
<evidence type="ECO:0000313" key="3">
    <source>
        <dbReference type="Proteomes" id="UP000198656"/>
    </source>
</evidence>
<dbReference type="STRING" id="1121419.SAMN05443529_13924"/>
<keyword evidence="3" id="KW-1185">Reference proteome</keyword>
<sequence length="146" mass="16206">MKKPALTFLIVALMMFGSSPVLASPESSKSNSIESGIGIEALQLIQGGYSSIQNAGNNHVSIYGETLTYKVTDIVGVKFYLQYYNNSSWVTMDTVSRQGYDTNLFTTMVDYTVTPGYTYRVATEHYAYDGSFKETAWTYTSGVYMP</sequence>
<name>A0A1G8KLT4_9FIRM</name>